<keyword evidence="2" id="KW-0732">Signal</keyword>
<dbReference type="AlphaFoldDB" id="A0A091BFC1"/>
<feature type="domain" description="VWFA" evidence="3">
    <location>
        <begin position="22"/>
        <end position="200"/>
    </location>
</feature>
<accession>A0A091BFC1</accession>
<evidence type="ECO:0000313" key="5">
    <source>
        <dbReference type="Proteomes" id="UP000029391"/>
    </source>
</evidence>
<evidence type="ECO:0000313" key="4">
    <source>
        <dbReference type="EMBL" id="KFN49484.1"/>
    </source>
</evidence>
<sequence length="331" mass="35415">MSIALALGLASAAAPAAEPRPQSLLVLDASGSMWGQIDGRPKITIAREAIDRMLAEWSGGDLGLMAYGHRRKGDCNDIELLQPVGAFDASTIRRRAGALNPRGMTPISAAVRQAAELLRFSEQKATVILVSDGEETCDADPCALGRELEAAGVDFTAHVIGFDLREGPARAQLQCLAESTGGRYFEAEDAAGLDAALEEVAAAEPPPPPAAPEAAPGHPNVKAREGEQWIEGYALWPYTDITLTPGEAPGLENLDFTVDQTAEDCQRICLENTQCAGWHYEPTGSYFVSYPRCHLKGHHFAVTLKHEGEGWVAGIREGVALIFVEDEEAVE</sequence>
<dbReference type="EMBL" id="AWXU01000035">
    <property type="protein sequence ID" value="KFN49484.1"/>
    <property type="molecule type" value="Genomic_DNA"/>
</dbReference>
<dbReference type="PROSITE" id="PS50234">
    <property type="entry name" value="VWFA"/>
    <property type="match status" value="1"/>
</dbReference>
<reference evidence="4 5" key="1">
    <citation type="submission" date="2013-09" db="EMBL/GenBank/DDBJ databases">
        <title>Genome sequencing of Arenimonas composti.</title>
        <authorList>
            <person name="Chen F."/>
            <person name="Wang G."/>
        </authorList>
    </citation>
    <scope>NUCLEOTIDE SEQUENCE [LARGE SCALE GENOMIC DNA]</scope>
    <source>
        <strain evidence="4 5">TR7-09</strain>
    </source>
</reference>
<organism evidence="4 5">
    <name type="scientific">Arenimonas composti TR7-09 = DSM 18010</name>
    <dbReference type="NCBI Taxonomy" id="1121013"/>
    <lineage>
        <taxon>Bacteria</taxon>
        <taxon>Pseudomonadati</taxon>
        <taxon>Pseudomonadota</taxon>
        <taxon>Gammaproteobacteria</taxon>
        <taxon>Lysobacterales</taxon>
        <taxon>Lysobacteraceae</taxon>
        <taxon>Arenimonas</taxon>
    </lineage>
</organism>
<dbReference type="InterPro" id="IPR002035">
    <property type="entry name" value="VWF_A"/>
</dbReference>
<evidence type="ECO:0000256" key="2">
    <source>
        <dbReference type="SAM" id="SignalP"/>
    </source>
</evidence>
<dbReference type="SMART" id="SM00327">
    <property type="entry name" value="VWA"/>
    <property type="match status" value="1"/>
</dbReference>
<dbReference type="InterPro" id="IPR036465">
    <property type="entry name" value="vWFA_dom_sf"/>
</dbReference>
<dbReference type="eggNOG" id="COG2304">
    <property type="taxonomic scope" value="Bacteria"/>
</dbReference>
<dbReference type="Pfam" id="PF14295">
    <property type="entry name" value="PAN_4"/>
    <property type="match status" value="1"/>
</dbReference>
<feature type="region of interest" description="Disordered" evidence="1">
    <location>
        <begin position="201"/>
        <end position="222"/>
    </location>
</feature>
<dbReference type="Pfam" id="PF13519">
    <property type="entry name" value="VWA_2"/>
    <property type="match status" value="1"/>
</dbReference>
<keyword evidence="5" id="KW-1185">Reference proteome</keyword>
<name>A0A091BFC1_9GAMM</name>
<gene>
    <name evidence="4" type="ORF">P873_10955</name>
</gene>
<dbReference type="STRING" id="1121013.GCA_000426365_00932"/>
<dbReference type="Proteomes" id="UP000029391">
    <property type="component" value="Unassembled WGS sequence"/>
</dbReference>
<feature type="chain" id="PRO_5001869667" description="VWFA domain-containing protein" evidence="2">
    <location>
        <begin position="17"/>
        <end position="331"/>
    </location>
</feature>
<dbReference type="SUPFAM" id="SSF53300">
    <property type="entry name" value="vWA-like"/>
    <property type="match status" value="1"/>
</dbReference>
<evidence type="ECO:0000256" key="1">
    <source>
        <dbReference type="SAM" id="MobiDB-lite"/>
    </source>
</evidence>
<comment type="caution">
    <text evidence="4">The sequence shown here is derived from an EMBL/GenBank/DDBJ whole genome shotgun (WGS) entry which is preliminary data.</text>
</comment>
<feature type="signal peptide" evidence="2">
    <location>
        <begin position="1"/>
        <end position="16"/>
    </location>
</feature>
<protein>
    <recommendedName>
        <fullName evidence="3">VWFA domain-containing protein</fullName>
    </recommendedName>
</protein>
<dbReference type="InterPro" id="IPR003609">
    <property type="entry name" value="Pan_app"/>
</dbReference>
<dbReference type="Gene3D" id="3.50.4.10">
    <property type="entry name" value="Hepatocyte Growth Factor"/>
    <property type="match status" value="1"/>
</dbReference>
<evidence type="ECO:0000259" key="3">
    <source>
        <dbReference type="PROSITE" id="PS50234"/>
    </source>
</evidence>
<proteinExistence type="predicted"/>
<dbReference type="Gene3D" id="3.40.50.410">
    <property type="entry name" value="von Willebrand factor, type A domain"/>
    <property type="match status" value="1"/>
</dbReference>